<proteinExistence type="predicted"/>
<dbReference type="Proteomes" id="UP000315295">
    <property type="component" value="Unassembled WGS sequence"/>
</dbReference>
<sequence>MAATKVLIMLVLLGALATLSSTTEAGRDVAMNNKGGVGGAFKLDDEKTYAFFHHKFPGYGYPYGKGFGFGGGFGSGVGVGYGDGVDVGTGAASGAESGVGAGAGAAAGTGVVEGKGADGGSP</sequence>
<feature type="signal peptide" evidence="2">
    <location>
        <begin position="1"/>
        <end position="25"/>
    </location>
</feature>
<protein>
    <recommendedName>
        <fullName evidence="5">Glycine-rich protein</fullName>
    </recommendedName>
</protein>
<reference evidence="3 4" key="1">
    <citation type="journal article" date="2019" name="G3 (Bethesda)">
        <title>Sequencing of a Wild Apple (Malus baccata) Genome Unravels the Differences Between Cultivated and Wild Apple Species Regarding Disease Resistance and Cold Tolerance.</title>
        <authorList>
            <person name="Chen X."/>
        </authorList>
    </citation>
    <scope>NUCLEOTIDE SEQUENCE [LARGE SCALE GENOMIC DNA]</scope>
    <source>
        <strain evidence="4">cv. Shandingzi</strain>
        <tissue evidence="3">Leaves</tissue>
    </source>
</reference>
<evidence type="ECO:0000256" key="2">
    <source>
        <dbReference type="SAM" id="SignalP"/>
    </source>
</evidence>
<gene>
    <name evidence="3" type="ORF">C1H46_035811</name>
</gene>
<evidence type="ECO:0008006" key="5">
    <source>
        <dbReference type="Google" id="ProtNLM"/>
    </source>
</evidence>
<comment type="caution">
    <text evidence="3">The sequence shown here is derived from an EMBL/GenBank/DDBJ whole genome shotgun (WGS) entry which is preliminary data.</text>
</comment>
<name>A0A540KWG7_MALBA</name>
<dbReference type="EMBL" id="VIEB01000899">
    <property type="protein sequence ID" value="TQD78573.1"/>
    <property type="molecule type" value="Genomic_DNA"/>
</dbReference>
<keyword evidence="2" id="KW-0732">Signal</keyword>
<keyword evidence="4" id="KW-1185">Reference proteome</keyword>
<feature type="chain" id="PRO_5022073345" description="Glycine-rich protein" evidence="2">
    <location>
        <begin position="26"/>
        <end position="122"/>
    </location>
</feature>
<evidence type="ECO:0000256" key="1">
    <source>
        <dbReference type="SAM" id="MobiDB-lite"/>
    </source>
</evidence>
<evidence type="ECO:0000313" key="4">
    <source>
        <dbReference type="Proteomes" id="UP000315295"/>
    </source>
</evidence>
<dbReference type="AlphaFoldDB" id="A0A540KWG7"/>
<feature type="region of interest" description="Disordered" evidence="1">
    <location>
        <begin position="99"/>
        <end position="122"/>
    </location>
</feature>
<organism evidence="3 4">
    <name type="scientific">Malus baccata</name>
    <name type="common">Siberian crab apple</name>
    <name type="synonym">Pyrus baccata</name>
    <dbReference type="NCBI Taxonomy" id="106549"/>
    <lineage>
        <taxon>Eukaryota</taxon>
        <taxon>Viridiplantae</taxon>
        <taxon>Streptophyta</taxon>
        <taxon>Embryophyta</taxon>
        <taxon>Tracheophyta</taxon>
        <taxon>Spermatophyta</taxon>
        <taxon>Magnoliopsida</taxon>
        <taxon>eudicotyledons</taxon>
        <taxon>Gunneridae</taxon>
        <taxon>Pentapetalae</taxon>
        <taxon>rosids</taxon>
        <taxon>fabids</taxon>
        <taxon>Rosales</taxon>
        <taxon>Rosaceae</taxon>
        <taxon>Amygdaloideae</taxon>
        <taxon>Maleae</taxon>
        <taxon>Malus</taxon>
    </lineage>
</organism>
<evidence type="ECO:0000313" key="3">
    <source>
        <dbReference type="EMBL" id="TQD78573.1"/>
    </source>
</evidence>
<accession>A0A540KWG7</accession>